<dbReference type="GO" id="GO:0005509">
    <property type="term" value="F:calcium ion binding"/>
    <property type="evidence" value="ECO:0007669"/>
    <property type="project" value="InterPro"/>
</dbReference>
<dbReference type="PANTHER" id="PTHR38340:SF1">
    <property type="entry name" value="S-LAYER PROTEIN"/>
    <property type="match status" value="1"/>
</dbReference>
<evidence type="ECO:0008006" key="6">
    <source>
        <dbReference type="Google" id="ProtNLM"/>
    </source>
</evidence>
<evidence type="ECO:0000256" key="1">
    <source>
        <dbReference type="ARBA" id="ARBA00004613"/>
    </source>
</evidence>
<dbReference type="Proteomes" id="UP000593765">
    <property type="component" value="Chromosome"/>
</dbReference>
<feature type="region of interest" description="Disordered" evidence="3">
    <location>
        <begin position="142"/>
        <end position="175"/>
    </location>
</feature>
<evidence type="ECO:0000256" key="3">
    <source>
        <dbReference type="SAM" id="MobiDB-lite"/>
    </source>
</evidence>
<dbReference type="PROSITE" id="PS00330">
    <property type="entry name" value="HEMOLYSIN_CALCIUM"/>
    <property type="match status" value="3"/>
</dbReference>
<dbReference type="EMBL" id="CP063458">
    <property type="protein sequence ID" value="QOV89703.1"/>
    <property type="molecule type" value="Genomic_DNA"/>
</dbReference>
<feature type="compositionally biased region" description="Pro residues" evidence="3">
    <location>
        <begin position="153"/>
        <end position="165"/>
    </location>
</feature>
<feature type="region of interest" description="Disordered" evidence="3">
    <location>
        <begin position="94"/>
        <end position="116"/>
    </location>
</feature>
<dbReference type="SUPFAM" id="SSF51120">
    <property type="entry name" value="beta-Roll"/>
    <property type="match status" value="2"/>
</dbReference>
<evidence type="ECO:0000313" key="5">
    <source>
        <dbReference type="Proteomes" id="UP000593765"/>
    </source>
</evidence>
<evidence type="ECO:0000313" key="4">
    <source>
        <dbReference type="EMBL" id="QOV89703.1"/>
    </source>
</evidence>
<keyword evidence="5" id="KW-1185">Reference proteome</keyword>
<dbReference type="AlphaFoldDB" id="A0A7M2WWB7"/>
<dbReference type="GO" id="GO:0005576">
    <property type="term" value="C:extracellular region"/>
    <property type="evidence" value="ECO:0007669"/>
    <property type="project" value="UniProtKB-SubCell"/>
</dbReference>
<dbReference type="InterPro" id="IPR001343">
    <property type="entry name" value="Hemolysn_Ca-bd"/>
</dbReference>
<reference evidence="4 5" key="1">
    <citation type="submission" date="2020-10" db="EMBL/GenBank/DDBJ databases">
        <title>Wide distribution of Phycisphaera-like planctomycetes from WD2101 soil group in peatlands and genome analysis of the first cultivated representative.</title>
        <authorList>
            <person name="Dedysh S.N."/>
            <person name="Beletsky A.V."/>
            <person name="Ivanova A."/>
            <person name="Kulichevskaya I.S."/>
            <person name="Suzina N.E."/>
            <person name="Philippov D.A."/>
            <person name="Rakitin A.L."/>
            <person name="Mardanov A.V."/>
            <person name="Ravin N.V."/>
        </authorList>
    </citation>
    <scope>NUCLEOTIDE SEQUENCE [LARGE SCALE GENOMIC DNA]</scope>
    <source>
        <strain evidence="4 5">M1803</strain>
    </source>
</reference>
<dbReference type="RefSeq" id="WP_206292756.1">
    <property type="nucleotide sequence ID" value="NZ_CP063458.1"/>
</dbReference>
<dbReference type="InterPro" id="IPR018511">
    <property type="entry name" value="Hemolysin-typ_Ca-bd_CS"/>
</dbReference>
<dbReference type="KEGG" id="hbs:IPV69_26535"/>
<dbReference type="PRINTS" id="PR00313">
    <property type="entry name" value="CABNDNGRPT"/>
</dbReference>
<proteinExistence type="predicted"/>
<keyword evidence="2" id="KW-0964">Secreted</keyword>
<organism evidence="4 5">
    <name type="scientific">Humisphaera borealis</name>
    <dbReference type="NCBI Taxonomy" id="2807512"/>
    <lineage>
        <taxon>Bacteria</taxon>
        <taxon>Pseudomonadati</taxon>
        <taxon>Planctomycetota</taxon>
        <taxon>Phycisphaerae</taxon>
        <taxon>Tepidisphaerales</taxon>
        <taxon>Tepidisphaeraceae</taxon>
        <taxon>Humisphaera</taxon>
    </lineage>
</organism>
<dbReference type="Pfam" id="PF00353">
    <property type="entry name" value="HemolysinCabind"/>
    <property type="match status" value="2"/>
</dbReference>
<dbReference type="InterPro" id="IPR011049">
    <property type="entry name" value="Serralysin-like_metalloprot_C"/>
</dbReference>
<dbReference type="PANTHER" id="PTHR38340">
    <property type="entry name" value="S-LAYER PROTEIN"/>
    <property type="match status" value="1"/>
</dbReference>
<sequence>MRSILESIESRRLLSGSPIELESDGELEIKGTDAADTLAVVVNGTDATLLDVTLNGVTSQFKVALVKKIEASLGAGNDTATIGTGIAVKAELKGGSGDDSLTGGDGNDEIDGGDGVDTMTGGAGADKFKVTTGDVLTDFVAGTDTQVTQTVKPPKPPEPPKPPKPPEVKPVGPSVTLRKGEVKVLGTSGDDKLNVALNAIDATLLDVTLNGVTTQFKVADVKEIEAELRAGNDTAVIDNAVTIRSELDGGAGDDNLTGGGGKDTLYGGSGIDTLTGGGGADRFIVKLADTVTDFDALVDTKYLLPI</sequence>
<protein>
    <recommendedName>
        <fullName evidence="6">Calcium-binding protein</fullName>
    </recommendedName>
</protein>
<evidence type="ECO:0000256" key="2">
    <source>
        <dbReference type="ARBA" id="ARBA00022525"/>
    </source>
</evidence>
<dbReference type="InterPro" id="IPR050557">
    <property type="entry name" value="RTX_toxin/Mannuronan_C5-epim"/>
</dbReference>
<name>A0A7M2WWB7_9BACT</name>
<accession>A0A7M2WWB7</accession>
<comment type="subcellular location">
    <subcellularLocation>
        <location evidence="1">Secreted</location>
    </subcellularLocation>
</comment>
<gene>
    <name evidence="4" type="ORF">IPV69_26535</name>
</gene>
<dbReference type="Gene3D" id="2.150.10.10">
    <property type="entry name" value="Serralysin-like metalloprotease, C-terminal"/>
    <property type="match status" value="2"/>
</dbReference>